<feature type="transmembrane region" description="Helical" evidence="2">
    <location>
        <begin position="107"/>
        <end position="129"/>
    </location>
</feature>
<evidence type="ECO:0008006" key="5">
    <source>
        <dbReference type="Google" id="ProtNLM"/>
    </source>
</evidence>
<protein>
    <recommendedName>
        <fullName evidence="5">DUF3426 domain-containing protein</fullName>
    </recommendedName>
</protein>
<evidence type="ECO:0000313" key="4">
    <source>
        <dbReference type="Proteomes" id="UP001241472"/>
    </source>
</evidence>
<gene>
    <name evidence="3" type="ORF">J2T09_002291</name>
</gene>
<sequence length="236" mass="25011">MSAFRSRQEGRSHQENTTADYDILPPSPSRRSQAQGRQTQNDVVDAQFVTVRDSAQRRSFEAAPRNDNRRSVHRPAPAAVSSVAQRGFAARLVGRAEQALMRMSADFFSAIVALVFVLVFGLSGGFSLIGGGPADAAPVRGLTITHANLTPQDANGMQAMLVTGIIENGDAIDRPLSVIRAELVSGGLVVAETLIAPPAASIGAKESRGFSARMAYAGGKKPDLRLSFVDKGAPRL</sequence>
<dbReference type="EMBL" id="JAUSRF010000006">
    <property type="protein sequence ID" value="MDP9837539.1"/>
    <property type="molecule type" value="Genomic_DNA"/>
</dbReference>
<organism evidence="3 4">
    <name type="scientific">Neorhizobium huautlense</name>
    <dbReference type="NCBI Taxonomy" id="67774"/>
    <lineage>
        <taxon>Bacteria</taxon>
        <taxon>Pseudomonadati</taxon>
        <taxon>Pseudomonadota</taxon>
        <taxon>Alphaproteobacteria</taxon>
        <taxon>Hyphomicrobiales</taxon>
        <taxon>Rhizobiaceae</taxon>
        <taxon>Rhizobium/Agrobacterium group</taxon>
        <taxon>Neorhizobium</taxon>
    </lineage>
</organism>
<feature type="compositionally biased region" description="Basic and acidic residues" evidence="1">
    <location>
        <begin position="1"/>
        <end position="14"/>
    </location>
</feature>
<keyword evidence="4" id="KW-1185">Reference proteome</keyword>
<feature type="compositionally biased region" description="Polar residues" evidence="1">
    <location>
        <begin position="29"/>
        <end position="42"/>
    </location>
</feature>
<keyword evidence="2" id="KW-0812">Transmembrane</keyword>
<dbReference type="RefSeq" id="WP_306834344.1">
    <property type="nucleotide sequence ID" value="NZ_JAUSRF010000006.1"/>
</dbReference>
<evidence type="ECO:0000313" key="3">
    <source>
        <dbReference type="EMBL" id="MDP9837539.1"/>
    </source>
</evidence>
<feature type="region of interest" description="Disordered" evidence="1">
    <location>
        <begin position="1"/>
        <end position="78"/>
    </location>
</feature>
<reference evidence="3 4" key="1">
    <citation type="submission" date="2023-07" db="EMBL/GenBank/DDBJ databases">
        <title>Sorghum-associated microbial communities from plants grown in Nebraska, USA.</title>
        <authorList>
            <person name="Schachtman D."/>
        </authorList>
    </citation>
    <scope>NUCLEOTIDE SEQUENCE [LARGE SCALE GENOMIC DNA]</scope>
    <source>
        <strain evidence="3 4">DS1307</strain>
    </source>
</reference>
<keyword evidence="2" id="KW-0472">Membrane</keyword>
<accession>A0ABT9PSW4</accession>
<evidence type="ECO:0000256" key="2">
    <source>
        <dbReference type="SAM" id="Phobius"/>
    </source>
</evidence>
<name>A0ABT9PSW4_9HYPH</name>
<feature type="compositionally biased region" description="Basic and acidic residues" evidence="1">
    <location>
        <begin position="54"/>
        <end position="70"/>
    </location>
</feature>
<keyword evidence="2" id="KW-1133">Transmembrane helix</keyword>
<comment type="caution">
    <text evidence="3">The sequence shown here is derived from an EMBL/GenBank/DDBJ whole genome shotgun (WGS) entry which is preliminary data.</text>
</comment>
<proteinExistence type="predicted"/>
<dbReference type="Proteomes" id="UP001241472">
    <property type="component" value="Unassembled WGS sequence"/>
</dbReference>
<evidence type="ECO:0000256" key="1">
    <source>
        <dbReference type="SAM" id="MobiDB-lite"/>
    </source>
</evidence>